<dbReference type="EMBL" id="BMAW01071217">
    <property type="protein sequence ID" value="GFT77036.1"/>
    <property type="molecule type" value="Genomic_DNA"/>
</dbReference>
<dbReference type="Proteomes" id="UP000887013">
    <property type="component" value="Unassembled WGS sequence"/>
</dbReference>
<name>A0A8X6PPH9_NEPPI</name>
<evidence type="ECO:0000313" key="1">
    <source>
        <dbReference type="EMBL" id="GFT77036.1"/>
    </source>
</evidence>
<proteinExistence type="predicted"/>
<accession>A0A8X6PPH9</accession>
<dbReference type="AlphaFoldDB" id="A0A8X6PPH9"/>
<sequence length="109" mass="13062">MNRSKDTTVFHFEIEAFLLSGAWKINCSKICFRVSMKIKTDFPFQKSKPVSLRKKRESSDLYDEESIRSITTINKTERERYCTERFTSIRLLIREFQFGKRFRFQSSSP</sequence>
<evidence type="ECO:0000313" key="2">
    <source>
        <dbReference type="Proteomes" id="UP000887013"/>
    </source>
</evidence>
<reference evidence="1" key="1">
    <citation type="submission" date="2020-08" db="EMBL/GenBank/DDBJ databases">
        <title>Multicomponent nature underlies the extraordinary mechanical properties of spider dragline silk.</title>
        <authorList>
            <person name="Kono N."/>
            <person name="Nakamura H."/>
            <person name="Mori M."/>
            <person name="Yoshida Y."/>
            <person name="Ohtoshi R."/>
            <person name="Malay A.D."/>
            <person name="Moran D.A.P."/>
            <person name="Tomita M."/>
            <person name="Numata K."/>
            <person name="Arakawa K."/>
        </authorList>
    </citation>
    <scope>NUCLEOTIDE SEQUENCE</scope>
</reference>
<comment type="caution">
    <text evidence="1">The sequence shown here is derived from an EMBL/GenBank/DDBJ whole genome shotgun (WGS) entry which is preliminary data.</text>
</comment>
<gene>
    <name evidence="1" type="ORF">NPIL_698791</name>
</gene>
<protein>
    <submittedName>
        <fullName evidence="1">Uncharacterized protein</fullName>
    </submittedName>
</protein>
<organism evidence="1 2">
    <name type="scientific">Nephila pilipes</name>
    <name type="common">Giant wood spider</name>
    <name type="synonym">Nephila maculata</name>
    <dbReference type="NCBI Taxonomy" id="299642"/>
    <lineage>
        <taxon>Eukaryota</taxon>
        <taxon>Metazoa</taxon>
        <taxon>Ecdysozoa</taxon>
        <taxon>Arthropoda</taxon>
        <taxon>Chelicerata</taxon>
        <taxon>Arachnida</taxon>
        <taxon>Araneae</taxon>
        <taxon>Araneomorphae</taxon>
        <taxon>Entelegynae</taxon>
        <taxon>Araneoidea</taxon>
        <taxon>Nephilidae</taxon>
        <taxon>Nephila</taxon>
    </lineage>
</organism>
<keyword evidence="2" id="KW-1185">Reference proteome</keyword>